<dbReference type="GO" id="GO:0004792">
    <property type="term" value="F:thiosulfate-cyanide sulfurtransferase activity"/>
    <property type="evidence" value="ECO:0007669"/>
    <property type="project" value="InterPro"/>
</dbReference>
<evidence type="ECO:0000259" key="1">
    <source>
        <dbReference type="PROSITE" id="PS50206"/>
    </source>
</evidence>
<dbReference type="PANTHER" id="PTHR43031:SF1">
    <property type="entry name" value="PYRIDINE NUCLEOTIDE-DISULPHIDE OXIDOREDUCTASE"/>
    <property type="match status" value="1"/>
</dbReference>
<accession>A0A0K1Q8Y5</accession>
<evidence type="ECO:0000313" key="2">
    <source>
        <dbReference type="EMBL" id="AKV02198.1"/>
    </source>
</evidence>
<dbReference type="PROSITE" id="PS00380">
    <property type="entry name" value="RHODANESE_1"/>
    <property type="match status" value="1"/>
</dbReference>
<name>A0A0K1Q8Y5_9BACT</name>
<proteinExistence type="predicted"/>
<dbReference type="SUPFAM" id="SSF52821">
    <property type="entry name" value="Rhodanese/Cell cycle control phosphatase"/>
    <property type="match status" value="1"/>
</dbReference>
<dbReference type="OrthoDB" id="9789348at2"/>
<dbReference type="InterPro" id="IPR001307">
    <property type="entry name" value="Thiosulphate_STrfase_CS"/>
</dbReference>
<evidence type="ECO:0000313" key="3">
    <source>
        <dbReference type="Proteomes" id="UP000064967"/>
    </source>
</evidence>
<dbReference type="RefSeq" id="WP_146653150.1">
    <property type="nucleotide sequence ID" value="NZ_CP012333.1"/>
</dbReference>
<dbReference type="PROSITE" id="PS50206">
    <property type="entry name" value="RHODANESE_3"/>
    <property type="match status" value="1"/>
</dbReference>
<dbReference type="STRING" id="1391654.AKJ09_08861"/>
<dbReference type="Pfam" id="PF00581">
    <property type="entry name" value="Rhodanese"/>
    <property type="match status" value="1"/>
</dbReference>
<dbReference type="PANTHER" id="PTHR43031">
    <property type="entry name" value="FAD-DEPENDENT OXIDOREDUCTASE"/>
    <property type="match status" value="1"/>
</dbReference>
<dbReference type="AlphaFoldDB" id="A0A0K1Q8Y5"/>
<dbReference type="EMBL" id="CP012333">
    <property type="protein sequence ID" value="AKV02198.1"/>
    <property type="molecule type" value="Genomic_DNA"/>
</dbReference>
<organism evidence="2 3">
    <name type="scientific">Labilithrix luteola</name>
    <dbReference type="NCBI Taxonomy" id="1391654"/>
    <lineage>
        <taxon>Bacteria</taxon>
        <taxon>Pseudomonadati</taxon>
        <taxon>Myxococcota</taxon>
        <taxon>Polyangia</taxon>
        <taxon>Polyangiales</taxon>
        <taxon>Labilitrichaceae</taxon>
        <taxon>Labilithrix</taxon>
    </lineage>
</organism>
<dbReference type="SMART" id="SM00450">
    <property type="entry name" value="RHOD"/>
    <property type="match status" value="1"/>
</dbReference>
<dbReference type="KEGG" id="llu:AKJ09_08861"/>
<gene>
    <name evidence="2" type="ORF">AKJ09_08861</name>
</gene>
<dbReference type="Proteomes" id="UP000064967">
    <property type="component" value="Chromosome"/>
</dbReference>
<dbReference type="InterPro" id="IPR036873">
    <property type="entry name" value="Rhodanese-like_dom_sf"/>
</dbReference>
<protein>
    <submittedName>
        <fullName evidence="2">Rhodanese-like domain protein</fullName>
    </submittedName>
</protein>
<dbReference type="CDD" id="cd00158">
    <property type="entry name" value="RHOD"/>
    <property type="match status" value="1"/>
</dbReference>
<dbReference type="InterPro" id="IPR001763">
    <property type="entry name" value="Rhodanese-like_dom"/>
</dbReference>
<sequence length="110" mass="11883">MKTIDLAALRAALASSGAAMLLEALPERYFREGHLPGAVHFPHDNVAARAAAVLPDRRARIVVYCASDTCKNSHQAAEELVRLGYEDVAVFVGGKKEWLAAGLPLETEVR</sequence>
<feature type="domain" description="Rhodanese" evidence="1">
    <location>
        <begin position="15"/>
        <end position="107"/>
    </location>
</feature>
<keyword evidence="3" id="KW-1185">Reference proteome</keyword>
<dbReference type="Gene3D" id="3.40.250.10">
    <property type="entry name" value="Rhodanese-like domain"/>
    <property type="match status" value="1"/>
</dbReference>
<dbReference type="InterPro" id="IPR050229">
    <property type="entry name" value="GlpE_sulfurtransferase"/>
</dbReference>
<reference evidence="2 3" key="1">
    <citation type="submission" date="2015-08" db="EMBL/GenBank/DDBJ databases">
        <authorList>
            <person name="Babu N.S."/>
            <person name="Beckwith C.J."/>
            <person name="Beseler K.G."/>
            <person name="Brison A."/>
            <person name="Carone J.V."/>
            <person name="Caskin T.P."/>
            <person name="Diamond M."/>
            <person name="Durham M.E."/>
            <person name="Foxe J.M."/>
            <person name="Go M."/>
            <person name="Henderson B.A."/>
            <person name="Jones I.B."/>
            <person name="McGettigan J.A."/>
            <person name="Micheletti S.J."/>
            <person name="Nasrallah M.E."/>
            <person name="Ortiz D."/>
            <person name="Piller C.R."/>
            <person name="Privatt S.R."/>
            <person name="Schneider S.L."/>
            <person name="Sharp S."/>
            <person name="Smith T.C."/>
            <person name="Stanton J.D."/>
            <person name="Ullery H.E."/>
            <person name="Wilson R.J."/>
            <person name="Serrano M.G."/>
            <person name="Buck G."/>
            <person name="Lee V."/>
            <person name="Wang Y."/>
            <person name="Carvalho R."/>
            <person name="Voegtly L."/>
            <person name="Shi R."/>
            <person name="Duckworth R."/>
            <person name="Johnson A."/>
            <person name="Loviza R."/>
            <person name="Walstead R."/>
            <person name="Shah Z."/>
            <person name="Kiflezghi M."/>
            <person name="Wade K."/>
            <person name="Ball S.L."/>
            <person name="Bradley K.W."/>
            <person name="Asai D.J."/>
            <person name="Bowman C.A."/>
            <person name="Russell D.A."/>
            <person name="Pope W.H."/>
            <person name="Jacobs-Sera D."/>
            <person name="Hendrix R.W."/>
            <person name="Hatfull G.F."/>
        </authorList>
    </citation>
    <scope>NUCLEOTIDE SEQUENCE [LARGE SCALE GENOMIC DNA]</scope>
    <source>
        <strain evidence="2 3">DSM 27648</strain>
    </source>
</reference>